<dbReference type="AlphaFoldDB" id="A0A1E7EMG4"/>
<feature type="region of interest" description="Disordered" evidence="1">
    <location>
        <begin position="101"/>
        <end position="137"/>
    </location>
</feature>
<dbReference type="InParanoid" id="A0A1E7EMG4"/>
<protein>
    <submittedName>
        <fullName evidence="3">Uncharacterized protein</fullName>
    </submittedName>
</protein>
<proteinExistence type="predicted"/>
<keyword evidence="4" id="KW-1185">Reference proteome</keyword>
<keyword evidence="2" id="KW-0472">Membrane</keyword>
<name>A0A1E7EMG4_9STRA</name>
<keyword evidence="2" id="KW-0812">Transmembrane</keyword>
<evidence type="ECO:0000256" key="1">
    <source>
        <dbReference type="SAM" id="MobiDB-lite"/>
    </source>
</evidence>
<sequence>MEMIKRYLQAQSEEYYLTGAAAAAGGSPDNDTSASSLTGDDDDEYSYVGYIPTTYDPDWTFTGCIIAGCLLINLSLPLWIYLGNCLGFDDRSRNIRRRNKKSMEGWENNQNANNENENENNDKNKNNDDNNNNNNISGEDILIKQLDDARSAISVGRYSYTPGDYGDEARYHSNSFTPGGGGNGSGSVVSDSIARSRAGTHIGFTHHKNRLDAPGGSVFSSTSGFTDAVLYAKPKRSRHAGRRAGKTKRIITTKSAVMGGDDFDDNGTTTGGGSGKLDVRMAAEFTKAEIDIHQQRQQQAASTTVFQQQLNHQEYNTITPTTSSEIDSEAQ</sequence>
<evidence type="ECO:0000313" key="3">
    <source>
        <dbReference type="EMBL" id="OEU07027.1"/>
    </source>
</evidence>
<gene>
    <name evidence="3" type="ORF">FRACYDRAFT_252411</name>
</gene>
<reference evidence="3 4" key="1">
    <citation type="submission" date="2016-09" db="EMBL/GenBank/DDBJ databases">
        <title>Extensive genetic diversity and differential bi-allelic expression allows diatom success in the polar Southern Ocean.</title>
        <authorList>
            <consortium name="DOE Joint Genome Institute"/>
            <person name="Mock T."/>
            <person name="Otillar R.P."/>
            <person name="Strauss J."/>
            <person name="Dupont C."/>
            <person name="Frickenhaus S."/>
            <person name="Maumus F."/>
            <person name="Mcmullan M."/>
            <person name="Sanges R."/>
            <person name="Schmutz J."/>
            <person name="Toseland A."/>
            <person name="Valas R."/>
            <person name="Veluchamy A."/>
            <person name="Ward B.J."/>
            <person name="Allen A."/>
            <person name="Barry K."/>
            <person name="Falciatore A."/>
            <person name="Ferrante M."/>
            <person name="Fortunato A.E."/>
            <person name="Gloeckner G."/>
            <person name="Gruber A."/>
            <person name="Hipkin R."/>
            <person name="Janech M."/>
            <person name="Kroth P."/>
            <person name="Leese F."/>
            <person name="Lindquist E."/>
            <person name="Lyon B.R."/>
            <person name="Martin J."/>
            <person name="Mayer C."/>
            <person name="Parker M."/>
            <person name="Quesneville H."/>
            <person name="Raymond J."/>
            <person name="Uhlig C."/>
            <person name="Valentin K.U."/>
            <person name="Worden A.Z."/>
            <person name="Armbrust E.V."/>
            <person name="Bowler C."/>
            <person name="Green B."/>
            <person name="Moulton V."/>
            <person name="Van Oosterhout C."/>
            <person name="Grigoriev I."/>
        </authorList>
    </citation>
    <scope>NUCLEOTIDE SEQUENCE [LARGE SCALE GENOMIC DNA]</scope>
    <source>
        <strain evidence="3 4">CCMP1102</strain>
    </source>
</reference>
<dbReference type="EMBL" id="KV784393">
    <property type="protein sequence ID" value="OEU07027.1"/>
    <property type="molecule type" value="Genomic_DNA"/>
</dbReference>
<feature type="transmembrane region" description="Helical" evidence="2">
    <location>
        <begin position="59"/>
        <end position="88"/>
    </location>
</feature>
<dbReference type="Proteomes" id="UP000095751">
    <property type="component" value="Unassembled WGS sequence"/>
</dbReference>
<dbReference type="KEGG" id="fcy:FRACYDRAFT_252411"/>
<keyword evidence="2" id="KW-1133">Transmembrane helix</keyword>
<organism evidence="3 4">
    <name type="scientific">Fragilariopsis cylindrus CCMP1102</name>
    <dbReference type="NCBI Taxonomy" id="635003"/>
    <lineage>
        <taxon>Eukaryota</taxon>
        <taxon>Sar</taxon>
        <taxon>Stramenopiles</taxon>
        <taxon>Ochrophyta</taxon>
        <taxon>Bacillariophyta</taxon>
        <taxon>Bacillariophyceae</taxon>
        <taxon>Bacillariophycidae</taxon>
        <taxon>Bacillariales</taxon>
        <taxon>Bacillariaceae</taxon>
        <taxon>Fragilariopsis</taxon>
    </lineage>
</organism>
<accession>A0A1E7EMG4</accession>
<evidence type="ECO:0000313" key="4">
    <source>
        <dbReference type="Proteomes" id="UP000095751"/>
    </source>
</evidence>
<evidence type="ECO:0000256" key="2">
    <source>
        <dbReference type="SAM" id="Phobius"/>
    </source>
</evidence>